<proteinExistence type="predicted"/>
<organism evidence="1 2">
    <name type="scientific">Mycolicibacterium chlorophenolicum</name>
    <dbReference type="NCBI Taxonomy" id="37916"/>
    <lineage>
        <taxon>Bacteria</taxon>
        <taxon>Bacillati</taxon>
        <taxon>Actinomycetota</taxon>
        <taxon>Actinomycetes</taxon>
        <taxon>Mycobacteriales</taxon>
        <taxon>Mycobacteriaceae</taxon>
        <taxon>Mycolicibacterium</taxon>
    </lineage>
</organism>
<dbReference type="AlphaFoldDB" id="A0A0J6V9R9"/>
<name>A0A0J6V9R9_9MYCO</name>
<dbReference type="Proteomes" id="UP000036513">
    <property type="component" value="Unassembled WGS sequence"/>
</dbReference>
<dbReference type="RefSeq" id="WP_053083172.1">
    <property type="nucleotide sequence ID" value="NZ_JYNL01000071.1"/>
</dbReference>
<accession>A0A0J6V9R9</accession>
<keyword evidence="2" id="KW-1185">Reference proteome</keyword>
<dbReference type="STRING" id="37916.MCHLDSM_07308"/>
<dbReference type="EMBL" id="JYNL01000071">
    <property type="protein sequence ID" value="KMO66964.1"/>
    <property type="molecule type" value="Genomic_DNA"/>
</dbReference>
<sequence>MSNSQITPTDRMSQAGVLLTGSVPLYSTEEVIKYCGGGLGDVAVGIPDGEVGDRSMWIIYQAYRVLDGHPQLATIQRPQPDYNWRPSGFDDFWLFAVRDGETLHLDDIGYARTAAESYDTFRELKAAGIVPSSARFQVSLPLPESAASWFFPNPEHLRQAIDAYTTALQRELAAVLDTVPHDQLTIQWDTCWEILDVEEAAPWTLPGGEPPLERFRAMCARMSSAIPPEVLLGYHLCYGDLGHKHMKNPENLAVSVTMSNVAAESSGRPVDFVHMAVPADRADDAYFAPLQFLRPGPKPFLGLVHEHDGLEGGVLRWDAAAKFRQDFGIATECGWGRRPAWQVPALIKLHRQILEARAG</sequence>
<comment type="caution">
    <text evidence="1">The sequence shown here is derived from an EMBL/GenBank/DDBJ whole genome shotgun (WGS) entry which is preliminary data.</text>
</comment>
<dbReference type="PATRIC" id="fig|37916.4.peg.7334"/>
<dbReference type="Gene3D" id="3.20.20.210">
    <property type="match status" value="1"/>
</dbReference>
<evidence type="ECO:0000313" key="1">
    <source>
        <dbReference type="EMBL" id="KMO66964.1"/>
    </source>
</evidence>
<dbReference type="SUPFAM" id="SSF51726">
    <property type="entry name" value="UROD/MetE-like"/>
    <property type="match status" value="1"/>
</dbReference>
<evidence type="ECO:0000313" key="2">
    <source>
        <dbReference type="Proteomes" id="UP000036513"/>
    </source>
</evidence>
<protein>
    <submittedName>
        <fullName evidence="1">Uncharacterized protein</fullName>
    </submittedName>
</protein>
<gene>
    <name evidence="1" type="ORF">MCHLDSM_07308</name>
</gene>
<dbReference type="InterPro" id="IPR038071">
    <property type="entry name" value="UROD/MetE-like_sf"/>
</dbReference>
<reference evidence="1 2" key="1">
    <citation type="journal article" date="2015" name="Genome Biol. Evol.">
        <title>Characterization of Three Mycobacterium spp. with Potential Use in Bioremediation by Genome Sequencing and Comparative Genomics.</title>
        <authorList>
            <person name="Das S."/>
            <person name="Pettersson B.M."/>
            <person name="Behra P.R."/>
            <person name="Ramesh M."/>
            <person name="Dasgupta S."/>
            <person name="Bhattacharya A."/>
            <person name="Kirsebom L.A."/>
        </authorList>
    </citation>
    <scope>NUCLEOTIDE SEQUENCE [LARGE SCALE GENOMIC DNA]</scope>
    <source>
        <strain evidence="1 2">DSM 43826</strain>
    </source>
</reference>